<dbReference type="EMBL" id="CWGJ01000024">
    <property type="protein sequence ID" value="CRX38817.1"/>
    <property type="molecule type" value="Genomic_DNA"/>
</dbReference>
<evidence type="ECO:0000256" key="2">
    <source>
        <dbReference type="ARBA" id="ARBA00022695"/>
    </source>
</evidence>
<keyword evidence="1" id="KW-0808">Transferase</keyword>
<evidence type="ECO:0000259" key="3">
    <source>
        <dbReference type="Pfam" id="PF25441"/>
    </source>
</evidence>
<dbReference type="Proteomes" id="UP000220251">
    <property type="component" value="Unassembled WGS sequence"/>
</dbReference>
<proteinExistence type="predicted"/>
<dbReference type="PANTHER" id="PTHR11952:SF14">
    <property type="entry name" value="UTP--GLUCOSE-1-PHOSPHATE URIDYLYLTRANSFERASE 3, CHLOROPLASTIC"/>
    <property type="match status" value="1"/>
</dbReference>
<reference evidence="5" key="1">
    <citation type="submission" date="2015-06" db="EMBL/GenBank/DDBJ databases">
        <authorList>
            <person name="Bertelli C."/>
        </authorList>
    </citation>
    <scope>NUCLEOTIDE SEQUENCE [LARGE SCALE GENOMIC DNA]</scope>
    <source>
        <strain evidence="5">CRIB-30</strain>
    </source>
</reference>
<protein>
    <recommendedName>
        <fullName evidence="3">UGP3-like C-terminal hexapeptide repeats domain-containing protein</fullName>
    </recommendedName>
</protein>
<name>A0A0H5DQK1_9BACT</name>
<dbReference type="PANTHER" id="PTHR11952">
    <property type="entry name" value="UDP- GLUCOSE PYROPHOSPHORYLASE"/>
    <property type="match status" value="1"/>
</dbReference>
<dbReference type="InterPro" id="IPR029044">
    <property type="entry name" value="Nucleotide-diphossugar_trans"/>
</dbReference>
<dbReference type="Pfam" id="PF01704">
    <property type="entry name" value="UDPGP"/>
    <property type="match status" value="1"/>
</dbReference>
<dbReference type="InterPro" id="IPR039741">
    <property type="entry name" value="UDP-sugar_pyrophosphorylase"/>
</dbReference>
<evidence type="ECO:0000256" key="1">
    <source>
        <dbReference type="ARBA" id="ARBA00022679"/>
    </source>
</evidence>
<dbReference type="AlphaFoldDB" id="A0A0H5DQK1"/>
<keyword evidence="5" id="KW-1185">Reference proteome</keyword>
<accession>A0A0H5DQK1</accession>
<keyword evidence="2" id="KW-0548">Nucleotidyltransferase</keyword>
<dbReference type="Gene3D" id="3.90.550.10">
    <property type="entry name" value="Spore Coat Polysaccharide Biosynthesis Protein SpsA, Chain A"/>
    <property type="match status" value="1"/>
</dbReference>
<dbReference type="GO" id="GO:0006048">
    <property type="term" value="P:UDP-N-acetylglucosamine biosynthetic process"/>
    <property type="evidence" value="ECO:0007669"/>
    <property type="project" value="TreeGrafter"/>
</dbReference>
<dbReference type="InterPro" id="IPR057388">
    <property type="entry name" value="Hexapep_UGP3_C"/>
</dbReference>
<dbReference type="GO" id="GO:0003977">
    <property type="term" value="F:UDP-N-acetylglucosamine diphosphorylase activity"/>
    <property type="evidence" value="ECO:0007669"/>
    <property type="project" value="TreeGrafter"/>
</dbReference>
<dbReference type="Pfam" id="PF25441">
    <property type="entry name" value="Hexapep_UGP3_C"/>
    <property type="match status" value="1"/>
</dbReference>
<dbReference type="InterPro" id="IPR002618">
    <property type="entry name" value="UDPGP_fam"/>
</dbReference>
<feature type="domain" description="UGP3-like C-terminal hexapeptide repeats" evidence="3">
    <location>
        <begin position="564"/>
        <end position="715"/>
    </location>
</feature>
<evidence type="ECO:0000313" key="5">
    <source>
        <dbReference type="Proteomes" id="UP000220251"/>
    </source>
</evidence>
<organism evidence="4 5">
    <name type="scientific">Estrella lausannensis</name>
    <dbReference type="NCBI Taxonomy" id="483423"/>
    <lineage>
        <taxon>Bacteria</taxon>
        <taxon>Pseudomonadati</taxon>
        <taxon>Chlamydiota</taxon>
        <taxon>Chlamydiia</taxon>
        <taxon>Parachlamydiales</taxon>
        <taxon>Candidatus Criblamydiaceae</taxon>
        <taxon>Estrella</taxon>
    </lineage>
</organism>
<dbReference type="SUPFAM" id="SSF53448">
    <property type="entry name" value="Nucleotide-diphospho-sugar transferases"/>
    <property type="match status" value="1"/>
</dbReference>
<sequence>METVREDSLDHLADLALRLTRSEDKLALLKETEEYRCFLKARPYVLSLQNLLDRQEQLVLCSVAAIGQAMRLFPQDPPASDECGSIQRFIQSLLPVEDFYSSIGGIVGYHASILSLLSTQGPKADDEVHYKRPSGADISASTPLIRSYIKEGIEKTAKIAEIYPVGGAGDRLSLLDKKSGEPLPAACLVFMGHTLLERLIRDLEAREYLAYKLTGERITTPVAMMTSFEKNNHQLIVENLTRKGWFGRPQSSFYLFIQPQVPVLDTKGNWLLKAPWELIMKPGGHGALWTKAARDGILQALKSKGISKLLVKQINNPIAGTDGGILAFLGMGLKESKMFGFASCERVVHAHEGMDVVLERREGESFSYCLTNVEYTEFKRKGIEDAPKEVGSIYSLFPCNTNILFADIEEIERAENICPIPGITLNMKSSFMAIDPEGLRHEVKGGRLESTMQNIADVIVETFPNPLRNGEEVEKLRSYLTYNDRRKTLSVTKKAWDGSGSCLETPEGCFYDMMLNAEDLLKNHCNFKVPRQPDISEFMKRGPSFVFAYLPALGPLYEVIGQKIRSGVLSEGSEFVLEVAEVEIDGLELTGSLEIMADWPIGASDEKGAVQLGMQEPYCILKNVTVVNKGIGGPVRTDYWQGCSRKEVCSIKLEEGAAFIAEDVTIEGSFSITVPKGMSARAFMEGGELKVSLQKNERSTIWKYTFDLGDRVVLSHDAEDNS</sequence>
<evidence type="ECO:0000313" key="4">
    <source>
        <dbReference type="EMBL" id="CRX38817.1"/>
    </source>
</evidence>
<gene>
    <name evidence="4" type="ORF">ELAC_1485</name>
</gene>